<name>A0A1H2K623_9ACTN</name>
<dbReference type="PANTHER" id="PTHR24637">
    <property type="entry name" value="COLLAGEN"/>
    <property type="match status" value="1"/>
</dbReference>
<protein>
    <recommendedName>
        <fullName evidence="2">asparaginase</fullName>
        <ecNumber evidence="2">3.5.1.1</ecNumber>
    </recommendedName>
</protein>
<keyword evidence="5" id="KW-0176">Collagen</keyword>
<feature type="compositionally biased region" description="Pro residues" evidence="4">
    <location>
        <begin position="93"/>
        <end position="110"/>
    </location>
</feature>
<evidence type="ECO:0000256" key="3">
    <source>
        <dbReference type="PROSITE-ProRule" id="PRU10099"/>
    </source>
</evidence>
<accession>A0A1H2K623</accession>
<dbReference type="Pfam" id="PF01391">
    <property type="entry name" value="Collagen"/>
    <property type="match status" value="1"/>
</dbReference>
<feature type="compositionally biased region" description="Low complexity" evidence="4">
    <location>
        <begin position="75"/>
        <end position="92"/>
    </location>
</feature>
<dbReference type="EC" id="3.5.1.1" evidence="2"/>
<evidence type="ECO:0000256" key="2">
    <source>
        <dbReference type="ARBA" id="ARBA00012920"/>
    </source>
</evidence>
<dbReference type="InterPro" id="IPR020827">
    <property type="entry name" value="Asparaginase/glutaminase_AS1"/>
</dbReference>
<comment type="similarity">
    <text evidence="1">Belongs to the asparaginase 1 family.</text>
</comment>
<feature type="active site" evidence="3">
    <location>
        <position position="16"/>
    </location>
</feature>
<dbReference type="Proteomes" id="UP000182977">
    <property type="component" value="Chromosome I"/>
</dbReference>
<evidence type="ECO:0000256" key="1">
    <source>
        <dbReference type="ARBA" id="ARBA00010518"/>
    </source>
</evidence>
<gene>
    <name evidence="5" type="ORF">SAMN04488563_3435</name>
</gene>
<sequence>MLAVIATTGVIATGGTVAVVAATTSDDVIHACVSRGLLGLGAGDVRIVDEPDDCRRTEDPLSWNRQGPAGPPGAAGPQGVPGPQGVQGEPGPQGAPGPQGVPGPQGPQGPPGGTLTGDALLRECWDGLPEVTIGECVAGTFVP</sequence>
<proteinExistence type="inferred from homology"/>
<dbReference type="PROSITE" id="PS00144">
    <property type="entry name" value="ASN_GLN_ASE_1"/>
    <property type="match status" value="1"/>
</dbReference>
<dbReference type="InterPro" id="IPR008160">
    <property type="entry name" value="Collagen"/>
</dbReference>
<dbReference type="EMBL" id="LT629791">
    <property type="protein sequence ID" value="SDU63785.1"/>
    <property type="molecule type" value="Genomic_DNA"/>
</dbReference>
<evidence type="ECO:0000256" key="4">
    <source>
        <dbReference type="SAM" id="MobiDB-lite"/>
    </source>
</evidence>
<keyword evidence="6" id="KW-1185">Reference proteome</keyword>
<reference evidence="6" key="1">
    <citation type="submission" date="2016-10" db="EMBL/GenBank/DDBJ databases">
        <authorList>
            <person name="Varghese N."/>
            <person name="Submissions S."/>
        </authorList>
    </citation>
    <scope>NUCLEOTIDE SEQUENCE [LARGE SCALE GENOMIC DNA]</scope>
    <source>
        <strain evidence="6">DSM 45079</strain>
    </source>
</reference>
<dbReference type="GO" id="GO:0004067">
    <property type="term" value="F:asparaginase activity"/>
    <property type="evidence" value="ECO:0007669"/>
    <property type="project" value="UniProtKB-EC"/>
</dbReference>
<dbReference type="PANTHER" id="PTHR24637:SF421">
    <property type="entry name" value="CUTICLE COLLAGEN DPY-2"/>
    <property type="match status" value="1"/>
</dbReference>
<feature type="region of interest" description="Disordered" evidence="4">
    <location>
        <begin position="52"/>
        <end position="119"/>
    </location>
</feature>
<evidence type="ECO:0000313" key="6">
    <source>
        <dbReference type="Proteomes" id="UP000182977"/>
    </source>
</evidence>
<organism evidence="5 6">
    <name type="scientific">Jiangella alkaliphila</name>
    <dbReference type="NCBI Taxonomy" id="419479"/>
    <lineage>
        <taxon>Bacteria</taxon>
        <taxon>Bacillati</taxon>
        <taxon>Actinomycetota</taxon>
        <taxon>Actinomycetes</taxon>
        <taxon>Jiangellales</taxon>
        <taxon>Jiangellaceae</taxon>
        <taxon>Jiangella</taxon>
    </lineage>
</organism>
<evidence type="ECO:0000313" key="5">
    <source>
        <dbReference type="EMBL" id="SDU63785.1"/>
    </source>
</evidence>
<dbReference type="STRING" id="419479.SAMN04488563_3435"/>
<dbReference type="GO" id="GO:0006520">
    <property type="term" value="P:amino acid metabolic process"/>
    <property type="evidence" value="ECO:0007669"/>
    <property type="project" value="InterPro"/>
</dbReference>
<dbReference type="AlphaFoldDB" id="A0A1H2K623"/>